<feature type="domain" description="SseB protein N-terminal" evidence="1">
    <location>
        <begin position="28"/>
        <end position="140"/>
    </location>
</feature>
<organism evidence="2 3">
    <name type="scientific">Brotaphodocola catenula</name>
    <dbReference type="NCBI Taxonomy" id="2885361"/>
    <lineage>
        <taxon>Bacteria</taxon>
        <taxon>Bacillati</taxon>
        <taxon>Bacillota</taxon>
        <taxon>Clostridia</taxon>
        <taxon>Lachnospirales</taxon>
        <taxon>Lachnospiraceae</taxon>
        <taxon>Brotaphodocola</taxon>
    </lineage>
</organism>
<gene>
    <name evidence="2" type="ORF">LKD32_03125</name>
</gene>
<accession>A0AAE3ANR7</accession>
<evidence type="ECO:0000313" key="2">
    <source>
        <dbReference type="EMBL" id="MCC2163885.1"/>
    </source>
</evidence>
<dbReference type="AlphaFoldDB" id="A0AAE3ANR7"/>
<dbReference type="Pfam" id="PF07179">
    <property type="entry name" value="SseB"/>
    <property type="match status" value="1"/>
</dbReference>
<dbReference type="InterPro" id="IPR009839">
    <property type="entry name" value="SseB_N"/>
</dbReference>
<keyword evidence="3" id="KW-1185">Reference proteome</keyword>
<dbReference type="EMBL" id="JAJEPU010000005">
    <property type="protein sequence ID" value="MCC2163885.1"/>
    <property type="molecule type" value="Genomic_DNA"/>
</dbReference>
<protein>
    <submittedName>
        <fullName evidence="2">SseB family protein</fullName>
    </submittedName>
</protein>
<sequence length="166" mass="19264">MNADKSKKSEEFIDMKNESAETIKNQRLVDAMQEVLKDDNAYTRGKMAAALMESRLLSPIQRQTILTEKDGPSVRVRFESIQNDKGEKYYMGFTDLDEYEKWNEDDRHNQALIMTMEDFGNILIRNLNDLRGFVINPYGENISISKDLLLSLLKQREAKRNAHKAN</sequence>
<dbReference type="RefSeq" id="WP_308450651.1">
    <property type="nucleotide sequence ID" value="NZ_JAJEPU010000005.1"/>
</dbReference>
<comment type="caution">
    <text evidence="2">The sequence shown here is derived from an EMBL/GenBank/DDBJ whole genome shotgun (WGS) entry which is preliminary data.</text>
</comment>
<evidence type="ECO:0000259" key="1">
    <source>
        <dbReference type="Pfam" id="PF07179"/>
    </source>
</evidence>
<name>A0AAE3ANR7_9FIRM</name>
<dbReference type="Proteomes" id="UP001198962">
    <property type="component" value="Unassembled WGS sequence"/>
</dbReference>
<proteinExistence type="predicted"/>
<evidence type="ECO:0000313" key="3">
    <source>
        <dbReference type="Proteomes" id="UP001198962"/>
    </source>
</evidence>
<reference evidence="2" key="1">
    <citation type="submission" date="2021-10" db="EMBL/GenBank/DDBJ databases">
        <title>Anaerobic single-cell dispensing facilitates the cultivation of human gut bacteria.</title>
        <authorList>
            <person name="Afrizal A."/>
        </authorList>
    </citation>
    <scope>NUCLEOTIDE SEQUENCE</scope>
    <source>
        <strain evidence="2">CLA-AA-H274</strain>
    </source>
</reference>